<dbReference type="HOGENOM" id="CLU_1548252_0_0_1"/>
<reference evidence="1 2" key="1">
    <citation type="submission" date="2014-04" db="EMBL/GenBank/DDBJ databases">
        <authorList>
            <consortium name="DOE Joint Genome Institute"/>
            <person name="Kuo A."/>
            <person name="Kohler A."/>
            <person name="Costa M.D."/>
            <person name="Nagy L.G."/>
            <person name="Floudas D."/>
            <person name="Copeland A."/>
            <person name="Barry K.W."/>
            <person name="Cichocki N."/>
            <person name="Veneault-Fourrey C."/>
            <person name="LaButti K."/>
            <person name="Lindquist E.A."/>
            <person name="Lipzen A."/>
            <person name="Lundell T."/>
            <person name="Morin E."/>
            <person name="Murat C."/>
            <person name="Sun H."/>
            <person name="Tunlid A."/>
            <person name="Henrissat B."/>
            <person name="Grigoriev I.V."/>
            <person name="Hibbett D.S."/>
            <person name="Martin F."/>
            <person name="Nordberg H.P."/>
            <person name="Cantor M.N."/>
            <person name="Hua S.X."/>
        </authorList>
    </citation>
    <scope>NUCLEOTIDE SEQUENCE [LARGE SCALE GENOMIC DNA]</scope>
    <source>
        <strain evidence="1 2">Marx 270</strain>
    </source>
</reference>
<dbReference type="STRING" id="870435.A0A0C3PNA5"/>
<keyword evidence="2" id="KW-1185">Reference proteome</keyword>
<dbReference type="OrthoDB" id="2692145at2759"/>
<proteinExistence type="predicted"/>
<dbReference type="EMBL" id="KN831952">
    <property type="protein sequence ID" value="KIO10316.1"/>
    <property type="molecule type" value="Genomic_DNA"/>
</dbReference>
<dbReference type="Proteomes" id="UP000054217">
    <property type="component" value="Unassembled WGS sequence"/>
</dbReference>
<dbReference type="AlphaFoldDB" id="A0A0C3PNA5"/>
<organism evidence="1 2">
    <name type="scientific">Pisolithus tinctorius Marx 270</name>
    <dbReference type="NCBI Taxonomy" id="870435"/>
    <lineage>
        <taxon>Eukaryota</taxon>
        <taxon>Fungi</taxon>
        <taxon>Dikarya</taxon>
        <taxon>Basidiomycota</taxon>
        <taxon>Agaricomycotina</taxon>
        <taxon>Agaricomycetes</taxon>
        <taxon>Agaricomycetidae</taxon>
        <taxon>Boletales</taxon>
        <taxon>Sclerodermatineae</taxon>
        <taxon>Pisolithaceae</taxon>
        <taxon>Pisolithus</taxon>
    </lineage>
</organism>
<gene>
    <name evidence="1" type="ORF">M404DRAFT_7532</name>
</gene>
<sequence length="173" mass="19320">MSTNVNEVYLGKTGKNQHKEYYGQQTMHGDAEKLHGWDLLTNGGILMYPHHDADGLSTYVTVRSGSKIWCFINSPGSSQLPKEQLFKAWDGIFRDNIKLGFMEYNVATVVLERGDMLYHVKRDHQGTREAQKVIQALKAILKVQNAAEGLEVGPWWDPGPVCDISGLSDGSIL</sequence>
<protein>
    <submittedName>
        <fullName evidence="1">Uncharacterized protein</fullName>
    </submittedName>
</protein>
<reference evidence="2" key="2">
    <citation type="submission" date="2015-01" db="EMBL/GenBank/DDBJ databases">
        <title>Evolutionary Origins and Diversification of the Mycorrhizal Mutualists.</title>
        <authorList>
            <consortium name="DOE Joint Genome Institute"/>
            <consortium name="Mycorrhizal Genomics Consortium"/>
            <person name="Kohler A."/>
            <person name="Kuo A."/>
            <person name="Nagy L.G."/>
            <person name="Floudas D."/>
            <person name="Copeland A."/>
            <person name="Barry K.W."/>
            <person name="Cichocki N."/>
            <person name="Veneault-Fourrey C."/>
            <person name="LaButti K."/>
            <person name="Lindquist E.A."/>
            <person name="Lipzen A."/>
            <person name="Lundell T."/>
            <person name="Morin E."/>
            <person name="Murat C."/>
            <person name="Riley R."/>
            <person name="Ohm R."/>
            <person name="Sun H."/>
            <person name="Tunlid A."/>
            <person name="Henrissat B."/>
            <person name="Grigoriev I.V."/>
            <person name="Hibbett D.S."/>
            <person name="Martin F."/>
        </authorList>
    </citation>
    <scope>NUCLEOTIDE SEQUENCE [LARGE SCALE GENOMIC DNA]</scope>
    <source>
        <strain evidence="2">Marx 270</strain>
    </source>
</reference>
<evidence type="ECO:0000313" key="1">
    <source>
        <dbReference type="EMBL" id="KIO10316.1"/>
    </source>
</evidence>
<accession>A0A0C3PNA5</accession>
<dbReference type="InParanoid" id="A0A0C3PNA5"/>
<evidence type="ECO:0000313" key="2">
    <source>
        <dbReference type="Proteomes" id="UP000054217"/>
    </source>
</evidence>
<name>A0A0C3PNA5_PISTI</name>